<accession>A0A2V1ECC3</accession>
<dbReference type="PANTHER" id="PTHR33112">
    <property type="entry name" value="DOMAIN PROTEIN, PUTATIVE-RELATED"/>
    <property type="match status" value="1"/>
</dbReference>
<gene>
    <name evidence="3" type="ORF">DM02DRAFT_648259</name>
</gene>
<sequence>MSVPSLSSSSLESDPSLSSSSVESDLPHMTDDAPFVNEQIAYGPPPMKARSNFRKIWAMLKGHYRSKNKKLCRRCRNIDWSEICRLTNDDPFTHYRLFERRAEWNRAKFACDMCQLIYDVAGEPGDMVALPASTLFSSSRCIAREREDAGASKLPIGTALVPNQSKFYTVLGILHPNKTKERYTPRLMNHDAVDYDVIRGWINHCSDAHSTDKCVATRTENLPGFKVIDCRSKETIPAPSHCVYVALSYVWGKQQSTKASYQKHFPRTVQDSIKVCLALGYDYLWVDFYCIDQLNADDKQTQIAKMDHIYQEASLTIIATAGDNSDYGLPGVSRSRDLQLPVKVGDYTILEFYPYSQWDLVTSAWGKRAWTYQEGFLSKRRLVFSDKQVFFVCGESYFAESFTGEISLNTARSKLNFSWIFSVSPSQKRQDLLEAATECIEEYSGRDMTHESDSLNACLGVLRSFTTGPILGHLWGVFVSNASDPQLRLLWAHPLPAHRRTSFPSWSWTGWKGSIIYYEGEKAIDGPARPQINICLHDQQIISMEEYVNSGLLISHAGSPDAPRILRLTGYTIKFRVIPQESPMVQQNLAKTEPYGKPLSAICQVSPNIYRLYHLYLDCDISSEELNSCMAMAIDSRLDMNILLKPIGERFERVGFIMVCNVNFLYISELCYENGKPLKQEAWEKGTYYTMIEEWIKNLTPQTVFVE</sequence>
<proteinExistence type="predicted"/>
<keyword evidence="4" id="KW-1185">Reference proteome</keyword>
<dbReference type="OrthoDB" id="5428863at2759"/>
<evidence type="ECO:0000256" key="1">
    <source>
        <dbReference type="SAM" id="MobiDB-lite"/>
    </source>
</evidence>
<protein>
    <submittedName>
        <fullName evidence="3">HET-domain-containing protein</fullName>
    </submittedName>
</protein>
<feature type="region of interest" description="Disordered" evidence="1">
    <location>
        <begin position="1"/>
        <end position="28"/>
    </location>
</feature>
<evidence type="ECO:0000313" key="4">
    <source>
        <dbReference type="Proteomes" id="UP000244855"/>
    </source>
</evidence>
<dbReference type="STRING" id="97972.A0A2V1ECC3"/>
<reference evidence="3 4" key="1">
    <citation type="journal article" date="2018" name="Sci. Rep.">
        <title>Comparative genomics provides insights into the lifestyle and reveals functional heterogeneity of dark septate endophytic fungi.</title>
        <authorList>
            <person name="Knapp D.G."/>
            <person name="Nemeth J.B."/>
            <person name="Barry K."/>
            <person name="Hainaut M."/>
            <person name="Henrissat B."/>
            <person name="Johnson J."/>
            <person name="Kuo A."/>
            <person name="Lim J.H.P."/>
            <person name="Lipzen A."/>
            <person name="Nolan M."/>
            <person name="Ohm R.A."/>
            <person name="Tamas L."/>
            <person name="Grigoriev I.V."/>
            <person name="Spatafora J.W."/>
            <person name="Nagy L.G."/>
            <person name="Kovacs G.M."/>
        </authorList>
    </citation>
    <scope>NUCLEOTIDE SEQUENCE [LARGE SCALE GENOMIC DNA]</scope>
    <source>
        <strain evidence="3 4">DSE2036</strain>
    </source>
</reference>
<feature type="domain" description="Heterokaryon incompatibility" evidence="2">
    <location>
        <begin position="244"/>
        <end position="374"/>
    </location>
</feature>
<dbReference type="AlphaFoldDB" id="A0A2V1ECC3"/>
<evidence type="ECO:0000259" key="2">
    <source>
        <dbReference type="Pfam" id="PF06985"/>
    </source>
</evidence>
<evidence type="ECO:0000313" key="3">
    <source>
        <dbReference type="EMBL" id="PVI08197.1"/>
    </source>
</evidence>
<dbReference type="InterPro" id="IPR010730">
    <property type="entry name" value="HET"/>
</dbReference>
<dbReference type="Pfam" id="PF06985">
    <property type="entry name" value="HET"/>
    <property type="match status" value="1"/>
</dbReference>
<dbReference type="PANTHER" id="PTHR33112:SF1">
    <property type="entry name" value="HETEROKARYON INCOMPATIBILITY DOMAIN-CONTAINING PROTEIN"/>
    <property type="match status" value="1"/>
</dbReference>
<feature type="compositionally biased region" description="Low complexity" evidence="1">
    <location>
        <begin position="1"/>
        <end position="24"/>
    </location>
</feature>
<dbReference type="Proteomes" id="UP000244855">
    <property type="component" value="Unassembled WGS sequence"/>
</dbReference>
<dbReference type="EMBL" id="KZ805301">
    <property type="protein sequence ID" value="PVI08197.1"/>
    <property type="molecule type" value="Genomic_DNA"/>
</dbReference>
<organism evidence="3 4">
    <name type="scientific">Periconia macrospinosa</name>
    <dbReference type="NCBI Taxonomy" id="97972"/>
    <lineage>
        <taxon>Eukaryota</taxon>
        <taxon>Fungi</taxon>
        <taxon>Dikarya</taxon>
        <taxon>Ascomycota</taxon>
        <taxon>Pezizomycotina</taxon>
        <taxon>Dothideomycetes</taxon>
        <taxon>Pleosporomycetidae</taxon>
        <taxon>Pleosporales</taxon>
        <taxon>Massarineae</taxon>
        <taxon>Periconiaceae</taxon>
        <taxon>Periconia</taxon>
    </lineage>
</organism>
<name>A0A2V1ECC3_9PLEO</name>